<dbReference type="VEuPathDB" id="FungiDB:BO70DRAFT_258621"/>
<evidence type="ECO:0000313" key="1">
    <source>
        <dbReference type="EMBL" id="PWY75505.1"/>
    </source>
</evidence>
<dbReference type="PANTHER" id="PTHR28027">
    <property type="entry name" value="TRANSCRIPTIONAL REGULATOR MIT1"/>
    <property type="match status" value="1"/>
</dbReference>
<accession>A0A317VNK1</accession>
<dbReference type="STRING" id="1448321.A0A317VNK1"/>
<dbReference type="OrthoDB" id="5572844at2759"/>
<dbReference type="PANTHER" id="PTHR28027:SF1">
    <property type="entry name" value="CAMP INDEPENDENT REGULATORY PROTEIN (AFU_ORTHOLOGUE AFUA_3G09640)"/>
    <property type="match status" value="1"/>
</dbReference>
<dbReference type="AlphaFoldDB" id="A0A317VNK1"/>
<protein>
    <submittedName>
        <fullName evidence="1">Uncharacterized protein</fullName>
    </submittedName>
</protein>
<reference evidence="1 2" key="1">
    <citation type="submission" date="2016-12" db="EMBL/GenBank/DDBJ databases">
        <title>The genomes of Aspergillus section Nigri reveals drivers in fungal speciation.</title>
        <authorList>
            <consortium name="DOE Joint Genome Institute"/>
            <person name="Vesth T.C."/>
            <person name="Nybo J."/>
            <person name="Theobald S."/>
            <person name="Brandl J."/>
            <person name="Frisvad J.C."/>
            <person name="Nielsen K.F."/>
            <person name="Lyhne E.K."/>
            <person name="Kogle M.E."/>
            <person name="Kuo A."/>
            <person name="Riley R."/>
            <person name="Clum A."/>
            <person name="Nolan M."/>
            <person name="Lipzen A."/>
            <person name="Salamov A."/>
            <person name="Henrissat B."/>
            <person name="Wiebenga A."/>
            <person name="De Vries R.P."/>
            <person name="Grigoriev I.V."/>
            <person name="Mortensen U.H."/>
            <person name="Andersen M.R."/>
            <person name="Baker S.E."/>
        </authorList>
    </citation>
    <scope>NUCLEOTIDE SEQUENCE [LARGE SCALE GENOMIC DNA]</scope>
    <source>
        <strain evidence="1 2">CBS 117.55</strain>
    </source>
</reference>
<dbReference type="GO" id="GO:0003677">
    <property type="term" value="F:DNA binding"/>
    <property type="evidence" value="ECO:0007669"/>
    <property type="project" value="TreeGrafter"/>
</dbReference>
<feature type="non-terminal residue" evidence="1">
    <location>
        <position position="138"/>
    </location>
</feature>
<dbReference type="InterPro" id="IPR018608">
    <property type="entry name" value="Gti1/Pac2"/>
</dbReference>
<sequence length="138" mass="15888">METYYGRVRSSQDARILFEACSMGLLSCVTRCLSTEEQLSIRPGSVFVWDEHKADIQIWVDGRQWIPCEDSASPEAYREINHGNIPKGKDRHDCYQPDGLIRQHFGIILPTGQNLQMISYYSESDSFDLQTPWEEPSL</sequence>
<name>A0A317VNK1_9EURO</name>
<dbReference type="EMBL" id="MSFL01000021">
    <property type="protein sequence ID" value="PWY75505.1"/>
    <property type="molecule type" value="Genomic_DNA"/>
</dbReference>
<dbReference type="Pfam" id="PF09729">
    <property type="entry name" value="Gti1_Pac2"/>
    <property type="match status" value="1"/>
</dbReference>
<dbReference type="Proteomes" id="UP000247233">
    <property type="component" value="Unassembled WGS sequence"/>
</dbReference>
<dbReference type="GeneID" id="37061122"/>
<evidence type="ECO:0000313" key="2">
    <source>
        <dbReference type="Proteomes" id="UP000247233"/>
    </source>
</evidence>
<dbReference type="RefSeq" id="XP_025397471.1">
    <property type="nucleotide sequence ID" value="XM_025538885.1"/>
</dbReference>
<keyword evidence="2" id="KW-1185">Reference proteome</keyword>
<gene>
    <name evidence="1" type="ORF">BO70DRAFT_258621</name>
</gene>
<proteinExistence type="predicted"/>
<organism evidence="1 2">
    <name type="scientific">Aspergillus heteromorphus CBS 117.55</name>
    <dbReference type="NCBI Taxonomy" id="1448321"/>
    <lineage>
        <taxon>Eukaryota</taxon>
        <taxon>Fungi</taxon>
        <taxon>Dikarya</taxon>
        <taxon>Ascomycota</taxon>
        <taxon>Pezizomycotina</taxon>
        <taxon>Eurotiomycetes</taxon>
        <taxon>Eurotiomycetidae</taxon>
        <taxon>Eurotiales</taxon>
        <taxon>Aspergillaceae</taxon>
        <taxon>Aspergillus</taxon>
        <taxon>Aspergillus subgen. Circumdati</taxon>
    </lineage>
</organism>
<comment type="caution">
    <text evidence="1">The sequence shown here is derived from an EMBL/GenBank/DDBJ whole genome shotgun (WGS) entry which is preliminary data.</text>
</comment>